<feature type="domain" description="GGDEF" evidence="3">
    <location>
        <begin position="286"/>
        <end position="418"/>
    </location>
</feature>
<dbReference type="Proteomes" id="UP000291301">
    <property type="component" value="Unassembled WGS sequence"/>
</dbReference>
<name>A0A4R0PFD1_9HYPH</name>
<dbReference type="SMART" id="SM00267">
    <property type="entry name" value="GGDEF"/>
    <property type="match status" value="1"/>
</dbReference>
<evidence type="ECO:0000313" key="4">
    <source>
        <dbReference type="EMBL" id="TCD15299.1"/>
    </source>
</evidence>
<dbReference type="Pfam" id="PF00990">
    <property type="entry name" value="GGDEF"/>
    <property type="match status" value="1"/>
</dbReference>
<proteinExistence type="predicted"/>
<dbReference type="InterPro" id="IPR001633">
    <property type="entry name" value="EAL_dom"/>
</dbReference>
<dbReference type="AlphaFoldDB" id="A0A4R0PFD1"/>
<dbReference type="SUPFAM" id="SSF141868">
    <property type="entry name" value="EAL domain-like"/>
    <property type="match status" value="1"/>
</dbReference>
<dbReference type="PANTHER" id="PTHR44757:SF4">
    <property type="entry name" value="DIGUANYLATE CYCLASE DGCE-RELATED"/>
    <property type="match status" value="1"/>
</dbReference>
<sequence length="695" mass="76009">MMTGHRSADAGMSPSNCVEDCLFPRCTGQGAAGETEILHGNRSNRAKFSRSAALVIIGGICIAGAGYHFARTAIEATLRDDAIMTAENWGRYLGNAIKDIEDIAAGQPASEASEHLLQASRAIGNVFRYKIFDPDGRLVLISDDPDYTPEEASLSKHNPTAASVVATKMPHLEFKTGDGVERPLYYSEAYVPLQRNGRSVGTIEVYVDQAKSRAAMTATFRKLLLQIVGAILVAFAIPAAGFLMRSRQQIRTLDRLQHVAHHDDLTSAMNRTSFTDSMATLVRDDIPFAVHFLDLDRFKGVNDTLGHAIGDALLSEVVARLSRLGDSSTFIGRVGGDEFAVCQINADSERTGKFARLIVSALGLPFTVGQHEIQIGGSVGYSVFPGDGESAEDLIRAADVALYQAKSTGRGKAVKYEISMDDERQQRVLLEERLRHALQHSEFEIYYQPLFSTMDRRLRGFEALLRLRDDDGYLVPPDVFIPVAEEMGLITAVGEWVLNEATAFAQGWPGDLTVAVNLSAIQFETGRLVETVRNALEASDLTPSRLELEITESLLIKDPANVLGQLLELRSLGARIALDDFGTGYSSLSYLWKFPFDKLKIDRSFMLELEDADGKPREILKTIVALCRTLNLSVTAEGVETNEQLAALRELQCDQSQGFLLGRPMPASQIPSFMMSISSEPLSATVKEPLVGRAG</sequence>
<dbReference type="PANTHER" id="PTHR44757">
    <property type="entry name" value="DIGUANYLATE CYCLASE DGCP"/>
    <property type="match status" value="1"/>
</dbReference>
<feature type="transmembrane region" description="Helical" evidence="1">
    <location>
        <begin position="223"/>
        <end position="244"/>
    </location>
</feature>
<dbReference type="InterPro" id="IPR035919">
    <property type="entry name" value="EAL_sf"/>
</dbReference>
<evidence type="ECO:0000313" key="5">
    <source>
        <dbReference type="Proteomes" id="UP000291301"/>
    </source>
</evidence>
<keyword evidence="5" id="KW-1185">Reference proteome</keyword>
<dbReference type="EMBL" id="SJST01000002">
    <property type="protein sequence ID" value="TCD15299.1"/>
    <property type="molecule type" value="Genomic_DNA"/>
</dbReference>
<dbReference type="PROSITE" id="PS50883">
    <property type="entry name" value="EAL"/>
    <property type="match status" value="1"/>
</dbReference>
<dbReference type="Gene3D" id="3.20.20.450">
    <property type="entry name" value="EAL domain"/>
    <property type="match status" value="1"/>
</dbReference>
<dbReference type="NCBIfam" id="TIGR00254">
    <property type="entry name" value="GGDEF"/>
    <property type="match status" value="1"/>
</dbReference>
<dbReference type="SMART" id="SM00052">
    <property type="entry name" value="EAL"/>
    <property type="match status" value="1"/>
</dbReference>
<dbReference type="Pfam" id="PF00563">
    <property type="entry name" value="EAL"/>
    <property type="match status" value="1"/>
</dbReference>
<keyword evidence="1" id="KW-0472">Membrane</keyword>
<keyword evidence="1" id="KW-0812">Transmembrane</keyword>
<dbReference type="InterPro" id="IPR052155">
    <property type="entry name" value="Biofilm_reg_signaling"/>
</dbReference>
<feature type="domain" description="EAL" evidence="2">
    <location>
        <begin position="427"/>
        <end position="678"/>
    </location>
</feature>
<evidence type="ECO:0000256" key="1">
    <source>
        <dbReference type="SAM" id="Phobius"/>
    </source>
</evidence>
<dbReference type="SUPFAM" id="SSF55073">
    <property type="entry name" value="Nucleotide cyclase"/>
    <property type="match status" value="1"/>
</dbReference>
<gene>
    <name evidence="4" type="ORF">E0D97_07120</name>
</gene>
<dbReference type="CDD" id="cd01949">
    <property type="entry name" value="GGDEF"/>
    <property type="match status" value="1"/>
</dbReference>
<dbReference type="InterPro" id="IPR029787">
    <property type="entry name" value="Nucleotide_cyclase"/>
</dbReference>
<dbReference type="CDD" id="cd01948">
    <property type="entry name" value="EAL"/>
    <property type="match status" value="1"/>
</dbReference>
<reference evidence="4 5" key="1">
    <citation type="journal article" date="2015" name="Antonie Van Leeuwenhoek">
        <title>Oricola cellulosilytica gen. nov., sp. nov., a cellulose-degrading bacterium of the family Phyllobacteriaceae isolated from surface seashore water, and emended descriptions of Mesorhizobium loti and Phyllobacterium myrsinacearum.</title>
        <authorList>
            <person name="Hameed A."/>
            <person name="Shahina M."/>
            <person name="Lai W.A."/>
            <person name="Lin S.Y."/>
            <person name="Young L.S."/>
            <person name="Liu Y.C."/>
            <person name="Hsu Y.H."/>
            <person name="Young C.C."/>
        </authorList>
    </citation>
    <scope>NUCLEOTIDE SEQUENCE [LARGE SCALE GENOMIC DNA]</scope>
    <source>
        <strain evidence="4 5">KCTC 52183</strain>
    </source>
</reference>
<dbReference type="InterPro" id="IPR043128">
    <property type="entry name" value="Rev_trsase/Diguanyl_cyclase"/>
</dbReference>
<comment type="caution">
    <text evidence="4">The sequence shown here is derived from an EMBL/GenBank/DDBJ whole genome shotgun (WGS) entry which is preliminary data.</text>
</comment>
<dbReference type="PROSITE" id="PS50887">
    <property type="entry name" value="GGDEF"/>
    <property type="match status" value="1"/>
</dbReference>
<protein>
    <submittedName>
        <fullName evidence="4">Phosphodiesterase</fullName>
    </submittedName>
</protein>
<dbReference type="InterPro" id="IPR000160">
    <property type="entry name" value="GGDEF_dom"/>
</dbReference>
<accession>A0A4R0PFD1</accession>
<feature type="transmembrane region" description="Helical" evidence="1">
    <location>
        <begin position="51"/>
        <end position="70"/>
    </location>
</feature>
<keyword evidence="1" id="KW-1133">Transmembrane helix</keyword>
<organism evidence="4 5">
    <name type="scientific">Oricola cellulosilytica</name>
    <dbReference type="NCBI Taxonomy" id="1429082"/>
    <lineage>
        <taxon>Bacteria</taxon>
        <taxon>Pseudomonadati</taxon>
        <taxon>Pseudomonadota</taxon>
        <taxon>Alphaproteobacteria</taxon>
        <taxon>Hyphomicrobiales</taxon>
        <taxon>Ahrensiaceae</taxon>
        <taxon>Oricola</taxon>
    </lineage>
</organism>
<dbReference type="Gene3D" id="3.30.70.270">
    <property type="match status" value="1"/>
</dbReference>
<evidence type="ECO:0000259" key="3">
    <source>
        <dbReference type="PROSITE" id="PS50887"/>
    </source>
</evidence>
<evidence type="ECO:0000259" key="2">
    <source>
        <dbReference type="PROSITE" id="PS50883"/>
    </source>
</evidence>